<gene>
    <name evidence="1" type="ORF">QO002_005855</name>
</gene>
<dbReference type="Proteomes" id="UP001230207">
    <property type="component" value="Unassembled WGS sequence"/>
</dbReference>
<sequence>MAAEHRMVAWRKPISTPAYNVRHLPSGESFEFLWSVNQSDLLARLFGLRKVNTT</sequence>
<proteinExistence type="predicted"/>
<name>A0ABU0C0F2_9HYPH</name>
<comment type="caution">
    <text evidence="1">The sequence shown here is derived from an EMBL/GenBank/DDBJ whole genome shotgun (WGS) entry which is preliminary data.</text>
</comment>
<evidence type="ECO:0000313" key="1">
    <source>
        <dbReference type="EMBL" id="MDQ0323648.1"/>
    </source>
</evidence>
<evidence type="ECO:0008006" key="3">
    <source>
        <dbReference type="Google" id="ProtNLM"/>
    </source>
</evidence>
<keyword evidence="2" id="KW-1185">Reference proteome</keyword>
<evidence type="ECO:0000313" key="2">
    <source>
        <dbReference type="Proteomes" id="UP001230207"/>
    </source>
</evidence>
<reference evidence="1 2" key="1">
    <citation type="submission" date="2023-07" db="EMBL/GenBank/DDBJ databases">
        <title>Genomic Encyclopedia of Type Strains, Phase IV (KMG-IV): sequencing the most valuable type-strain genomes for metagenomic binning, comparative biology and taxonomic classification.</title>
        <authorList>
            <person name="Goeker M."/>
        </authorList>
    </citation>
    <scope>NUCLEOTIDE SEQUENCE [LARGE SCALE GENOMIC DNA]</scope>
    <source>
        <strain evidence="1 2">DSM 1112</strain>
    </source>
</reference>
<accession>A0ABU0C0F2</accession>
<protein>
    <recommendedName>
        <fullName evidence="3">Transposase</fullName>
    </recommendedName>
</protein>
<organism evidence="1 2">
    <name type="scientific">Pararhizobium capsulatum DSM 1112</name>
    <dbReference type="NCBI Taxonomy" id="1121113"/>
    <lineage>
        <taxon>Bacteria</taxon>
        <taxon>Pseudomonadati</taxon>
        <taxon>Pseudomonadota</taxon>
        <taxon>Alphaproteobacteria</taxon>
        <taxon>Hyphomicrobiales</taxon>
        <taxon>Rhizobiaceae</taxon>
        <taxon>Rhizobium/Agrobacterium group</taxon>
        <taxon>Pararhizobium</taxon>
    </lineage>
</organism>
<dbReference type="EMBL" id="JAUSVF010000004">
    <property type="protein sequence ID" value="MDQ0323648.1"/>
    <property type="molecule type" value="Genomic_DNA"/>
</dbReference>